<evidence type="ECO:0000256" key="1">
    <source>
        <dbReference type="ARBA" id="ARBA00022729"/>
    </source>
</evidence>
<dbReference type="SUPFAM" id="SSF53850">
    <property type="entry name" value="Periplasmic binding protein-like II"/>
    <property type="match status" value="1"/>
</dbReference>
<comment type="caution">
    <text evidence="4">The sequence shown here is derived from an EMBL/GenBank/DDBJ whole genome shotgun (WGS) entry which is preliminary data.</text>
</comment>
<feature type="signal peptide" evidence="3">
    <location>
        <begin position="1"/>
        <end position="29"/>
    </location>
</feature>
<dbReference type="Pfam" id="PF13416">
    <property type="entry name" value="SBP_bac_8"/>
    <property type="match status" value="1"/>
</dbReference>
<reference evidence="4 5" key="1">
    <citation type="submission" date="2015-04" db="EMBL/GenBank/DDBJ databases">
        <title>Comparative genomics of rhizobia nodulating Arachis hypogaea in China.</title>
        <authorList>
            <person name="Li Y."/>
        </authorList>
    </citation>
    <scope>NUCLEOTIDE SEQUENCE [LARGE SCALE GENOMIC DNA]</scope>
    <source>
        <strain evidence="4 5">CCBAU 51787</strain>
    </source>
</reference>
<evidence type="ECO:0000256" key="3">
    <source>
        <dbReference type="SAM" id="SignalP"/>
    </source>
</evidence>
<evidence type="ECO:0000256" key="2">
    <source>
        <dbReference type="ARBA" id="ARBA00022764"/>
    </source>
</evidence>
<name>A0A4Q0SP97_9BRAD</name>
<dbReference type="AlphaFoldDB" id="A0A4Q0SP97"/>
<organism evidence="4 5">
    <name type="scientific">Bradyrhizobium zhanjiangense</name>
    <dbReference type="NCBI Taxonomy" id="1325107"/>
    <lineage>
        <taxon>Bacteria</taxon>
        <taxon>Pseudomonadati</taxon>
        <taxon>Pseudomonadota</taxon>
        <taxon>Alphaproteobacteria</taxon>
        <taxon>Hyphomicrobiales</taxon>
        <taxon>Nitrobacteraceae</taxon>
        <taxon>Bradyrhizobium</taxon>
    </lineage>
</organism>
<proteinExistence type="predicted"/>
<dbReference type="InterPro" id="IPR006059">
    <property type="entry name" value="SBP"/>
</dbReference>
<protein>
    <submittedName>
        <fullName evidence="4">Spermidine/putrescine ABC transporter substrate-binding protein</fullName>
    </submittedName>
</protein>
<keyword evidence="2" id="KW-0574">Periplasm</keyword>
<accession>A0A4Q0SP97</accession>
<dbReference type="Proteomes" id="UP000290565">
    <property type="component" value="Unassembled WGS sequence"/>
</dbReference>
<evidence type="ECO:0000313" key="5">
    <source>
        <dbReference type="Proteomes" id="UP000290565"/>
    </source>
</evidence>
<dbReference type="RefSeq" id="WP_128944725.1">
    <property type="nucleotide sequence ID" value="NZ_LBJM01000039.1"/>
</dbReference>
<evidence type="ECO:0000313" key="4">
    <source>
        <dbReference type="EMBL" id="RXH40418.1"/>
    </source>
</evidence>
<gene>
    <name evidence="4" type="ORF">XH94_13180</name>
</gene>
<dbReference type="Gene3D" id="3.40.190.10">
    <property type="entry name" value="Periplasmic binding protein-like II"/>
    <property type="match status" value="2"/>
</dbReference>
<dbReference type="PANTHER" id="PTHR30222:SF2">
    <property type="entry name" value="ABC TRANSPORTER SUBSTRATE-BINDING PROTEIN"/>
    <property type="match status" value="1"/>
</dbReference>
<keyword evidence="1 3" id="KW-0732">Signal</keyword>
<dbReference type="EMBL" id="LBJM01000039">
    <property type="protein sequence ID" value="RXH40418.1"/>
    <property type="molecule type" value="Genomic_DNA"/>
</dbReference>
<dbReference type="CDD" id="cd13589">
    <property type="entry name" value="PBP2_polyamine_RpCGA009"/>
    <property type="match status" value="1"/>
</dbReference>
<feature type="chain" id="PRO_5020727213" evidence="3">
    <location>
        <begin position="30"/>
        <end position="355"/>
    </location>
</feature>
<dbReference type="PANTHER" id="PTHR30222">
    <property type="entry name" value="SPERMIDINE/PUTRESCINE-BINDING PERIPLASMIC PROTEIN"/>
    <property type="match status" value="1"/>
</dbReference>
<sequence>MRAYSSIVGAVVATGLAVNALVPATPALAGDHLTIVSWGGALQLGQRKAWFEPFSKATGIKIIEDEYNGEAAKIRAMVQSKTVSWDVVDGYSVWVNQLCADGILERIDWKRLGLDRTKFVDGERYECGVPSVISATVVAYDKDRLPSGPKSIADLFDTQKFPGKRGLWKNPQDNLEWALIADGVTIKDVYKVLGTSDGVERAFKKLDTIKKDVIWWTSGAQPAQFLADGQVVMTSAWNGRISDAVKNSGKHFQIMWDAAKWGTGNIWVIPKGSPRLDDAYKFIAFVASPQVQGKLTEYITYPPANNDATAFLDPAVLPDLVTAPGHVGNSLHSDADFWTDKGDELKQRFTAWLAK</sequence>